<dbReference type="GO" id="GO:0035091">
    <property type="term" value="F:phosphatidylinositol binding"/>
    <property type="evidence" value="ECO:0007669"/>
    <property type="project" value="InterPro"/>
</dbReference>
<evidence type="ECO:0000259" key="10">
    <source>
        <dbReference type="PROSITE" id="PS50195"/>
    </source>
</evidence>
<dbReference type="Proteomes" id="UP000612746">
    <property type="component" value="Unassembled WGS sequence"/>
</dbReference>
<dbReference type="SMART" id="SM00312">
    <property type="entry name" value="PX"/>
    <property type="match status" value="1"/>
</dbReference>
<dbReference type="CDD" id="cd09141">
    <property type="entry name" value="PLDc_vPLD1_2_yPLD_like_2"/>
    <property type="match status" value="1"/>
</dbReference>
<feature type="region of interest" description="Disordered" evidence="8">
    <location>
        <begin position="1359"/>
        <end position="1407"/>
    </location>
</feature>
<reference evidence="11" key="1">
    <citation type="submission" date="2020-12" db="EMBL/GenBank/DDBJ databases">
        <title>Metabolic potential, ecology and presence of endohyphal bacteria is reflected in genomic diversity of Mucoromycotina.</title>
        <authorList>
            <person name="Muszewska A."/>
            <person name="Okrasinska A."/>
            <person name="Steczkiewicz K."/>
            <person name="Drgas O."/>
            <person name="Orlowska M."/>
            <person name="Perlinska-Lenart U."/>
            <person name="Aleksandrzak-Piekarczyk T."/>
            <person name="Szatraj K."/>
            <person name="Zielenkiewicz U."/>
            <person name="Pilsyk S."/>
            <person name="Malc E."/>
            <person name="Mieczkowski P."/>
            <person name="Kruszewska J.S."/>
            <person name="Biernat P."/>
            <person name="Pawlowska J."/>
        </authorList>
    </citation>
    <scope>NUCLEOTIDE SEQUENCE</scope>
    <source>
        <strain evidence="11">WA0000051536</strain>
    </source>
</reference>
<dbReference type="GO" id="GO:0006654">
    <property type="term" value="P:phosphatidic acid biosynthetic process"/>
    <property type="evidence" value="ECO:0007669"/>
    <property type="project" value="InterPro"/>
</dbReference>
<dbReference type="PANTHER" id="PTHR18896">
    <property type="entry name" value="PHOSPHOLIPASE D"/>
    <property type="match status" value="1"/>
</dbReference>
<organism evidence="11 12">
    <name type="scientific">Umbelopsis vinacea</name>
    <dbReference type="NCBI Taxonomy" id="44442"/>
    <lineage>
        <taxon>Eukaryota</taxon>
        <taxon>Fungi</taxon>
        <taxon>Fungi incertae sedis</taxon>
        <taxon>Mucoromycota</taxon>
        <taxon>Mucoromycotina</taxon>
        <taxon>Umbelopsidomycetes</taxon>
        <taxon>Umbelopsidales</taxon>
        <taxon>Umbelopsidaceae</taxon>
        <taxon>Umbelopsis</taxon>
    </lineage>
</organism>
<feature type="compositionally biased region" description="Basic and acidic residues" evidence="8">
    <location>
        <begin position="1383"/>
        <end position="1392"/>
    </location>
</feature>
<feature type="compositionally biased region" description="Low complexity" evidence="8">
    <location>
        <begin position="1372"/>
        <end position="1382"/>
    </location>
</feature>
<feature type="domain" description="PX" evidence="10">
    <location>
        <begin position="309"/>
        <end position="505"/>
    </location>
</feature>
<feature type="compositionally biased region" description="Acidic residues" evidence="8">
    <location>
        <begin position="389"/>
        <end position="406"/>
    </location>
</feature>
<dbReference type="GO" id="GO:0009395">
    <property type="term" value="P:phospholipid catabolic process"/>
    <property type="evidence" value="ECO:0007669"/>
    <property type="project" value="TreeGrafter"/>
</dbReference>
<dbReference type="PROSITE" id="PS50035">
    <property type="entry name" value="PLD"/>
    <property type="match status" value="2"/>
</dbReference>
<dbReference type="InterPro" id="IPR001683">
    <property type="entry name" value="PX_dom"/>
</dbReference>
<evidence type="ECO:0000256" key="4">
    <source>
        <dbReference type="ARBA" id="ARBA00022801"/>
    </source>
</evidence>
<evidence type="ECO:0000256" key="7">
    <source>
        <dbReference type="PIRNR" id="PIRNR009376"/>
    </source>
</evidence>
<dbReference type="EMBL" id="JAEPRA010000018">
    <property type="protein sequence ID" value="KAG2173548.1"/>
    <property type="molecule type" value="Genomic_DNA"/>
</dbReference>
<evidence type="ECO:0000256" key="3">
    <source>
        <dbReference type="ARBA" id="ARBA00022737"/>
    </source>
</evidence>
<evidence type="ECO:0000313" key="12">
    <source>
        <dbReference type="Proteomes" id="UP000612746"/>
    </source>
</evidence>
<evidence type="ECO:0000313" key="11">
    <source>
        <dbReference type="EMBL" id="KAG2173548.1"/>
    </source>
</evidence>
<dbReference type="Gene3D" id="3.30.1520.10">
    <property type="entry name" value="Phox-like domain"/>
    <property type="match status" value="1"/>
</dbReference>
<feature type="region of interest" description="Disordered" evidence="8">
    <location>
        <begin position="1"/>
        <end position="242"/>
    </location>
</feature>
<feature type="compositionally biased region" description="Polar residues" evidence="8">
    <location>
        <begin position="61"/>
        <end position="78"/>
    </location>
</feature>
<feature type="compositionally biased region" description="Basic and acidic residues" evidence="8">
    <location>
        <begin position="188"/>
        <end position="201"/>
    </location>
</feature>
<dbReference type="GO" id="GO:0035556">
    <property type="term" value="P:intracellular signal transduction"/>
    <property type="evidence" value="ECO:0007669"/>
    <property type="project" value="InterPro"/>
</dbReference>
<feature type="compositionally biased region" description="Polar residues" evidence="8">
    <location>
        <begin position="209"/>
        <end position="220"/>
    </location>
</feature>
<comment type="caution">
    <text evidence="11">The sequence shown here is derived from an EMBL/GenBank/DDBJ whole genome shotgun (WGS) entry which is preliminary data.</text>
</comment>
<evidence type="ECO:0000256" key="2">
    <source>
        <dbReference type="ARBA" id="ARBA00008664"/>
    </source>
</evidence>
<feature type="compositionally biased region" description="Polar residues" evidence="8">
    <location>
        <begin position="19"/>
        <end position="36"/>
    </location>
</feature>
<dbReference type="InterPro" id="IPR001736">
    <property type="entry name" value="PLipase_D/transphosphatidylase"/>
</dbReference>
<dbReference type="SUPFAM" id="SSF56024">
    <property type="entry name" value="Phospholipase D/nuclease"/>
    <property type="match status" value="2"/>
</dbReference>
<dbReference type="PANTHER" id="PTHR18896:SF76">
    <property type="entry name" value="PHOSPHOLIPASE"/>
    <property type="match status" value="1"/>
</dbReference>
<keyword evidence="5 7" id="KW-0442">Lipid degradation</keyword>
<keyword evidence="12" id="KW-1185">Reference proteome</keyword>
<dbReference type="CDD" id="cd01254">
    <property type="entry name" value="PH_PLD"/>
    <property type="match status" value="1"/>
</dbReference>
<evidence type="ECO:0000259" key="9">
    <source>
        <dbReference type="PROSITE" id="PS50035"/>
    </source>
</evidence>
<gene>
    <name evidence="11" type="ORF">INT44_007139</name>
</gene>
<dbReference type="Pfam" id="PF00614">
    <property type="entry name" value="PLDc"/>
    <property type="match status" value="1"/>
</dbReference>
<keyword evidence="4 7" id="KW-0378">Hydrolase</keyword>
<feature type="region of interest" description="Disordered" evidence="8">
    <location>
        <begin position="1148"/>
        <end position="1345"/>
    </location>
</feature>
<proteinExistence type="inferred from homology"/>
<keyword evidence="3" id="KW-0677">Repeat</keyword>
<feature type="compositionally biased region" description="Basic and acidic residues" evidence="8">
    <location>
        <begin position="1236"/>
        <end position="1248"/>
    </location>
</feature>
<dbReference type="FunFam" id="3.30.870.10:FF:000011">
    <property type="entry name" value="Phospholipase"/>
    <property type="match status" value="1"/>
</dbReference>
<feature type="compositionally biased region" description="Polar residues" evidence="8">
    <location>
        <begin position="1329"/>
        <end position="1345"/>
    </location>
</feature>
<dbReference type="PIRSF" id="PIRSF009376">
    <property type="entry name" value="Phospholipase_D_euk"/>
    <property type="match status" value="1"/>
</dbReference>
<dbReference type="Gene3D" id="3.30.870.10">
    <property type="entry name" value="Endonuclease Chain A"/>
    <property type="match status" value="2"/>
</dbReference>
<dbReference type="CDD" id="cd06093">
    <property type="entry name" value="PX_domain"/>
    <property type="match status" value="1"/>
</dbReference>
<dbReference type="GO" id="GO:0004630">
    <property type="term" value="F:phospholipase D activity"/>
    <property type="evidence" value="ECO:0007669"/>
    <property type="project" value="UniProtKB-UniRule"/>
</dbReference>
<evidence type="ECO:0000256" key="8">
    <source>
        <dbReference type="SAM" id="MobiDB-lite"/>
    </source>
</evidence>
<sequence length="1564" mass="177334">MLHLTPGDADTHLPEAEQVNASAPDNQQPPSGSAESTSDHVDTTQQRTEGQEAKIGLPPAHSQNQDQNTNGNVPTENGSGPHATFDDTASKPSMVEKVKGVMSGGFSKNKRPQLNNRDLTFWDSDLNSEDMDTSSISDLRKTKSNSSQTHRRKSNAAARTDKRNSVGVASLRSSLSGRSKPAENTIELNEKKDVDNSEPNRQDAAPAEASTSSAVNSNEKTALMDQRDDTSTQPSKNAARRWGKLRNTIRFQNHLQANGRSNTDTLRDAKRNRTGADVITENLLNIQPAMIIGMAMQRDEHKSPRIPVVLSQLKIRITDSEDSLNRSRATFRIELEYGDGLMKWVIQRRYRDFLNLHYSYRRYDPTRTRIKGLPKFPKHSLPYFTSYRDDEDDVSSSDQENDAEDNDVARRASRSEDNIALKKLAANAGNNGSDELQRPNINHHNTSFFSFRSNHSGDHAIQQAKFTAEQRKTLESYLINLTRCLMFRGEANRLCKFFEISALGVRLAADGGYQGKEGYMMVERRSDQTPSAHRAAFCGVHFKNIHKRLTPKWFLTRHSYIACVDEPDSTMIYDVLLVDSEFKVERHSKHTNTLEVQNSQRIMHLRAKNETQATQFYNSLKELESNCIWRTPNQRFDSFAPIRYDCNAQWLVDGRNYFWNVAKAIANAKEEIYIHDWWLSAELYMRRPAAHNFKWRLDRLLQRKAKQGVKIYIIMYKEVSIALPLYSHYAKEHLLSLSPNIYVMRHPSHLGIAGKTATFFWAHHEKICVIDNHLAFLGGIDLCFGRWDTPTHVLVDERDAKLDKNVENPQIWHGKDYSNPRILDFHTLDKPEEDNMDRDKIPRMPWHDISMQVVGQPARDVARHFVQRWNFLRAKKAPKRPTPYLLPKPDYTPAELKKLNLTGTCEVQILRSSSSWSIGYRDRVEHSIHDAYVKSIQESEHLVYIENQFFITSTVIGSTTVENKIGDALVERIIRAHEQGHKWRAIIVIPLVPAFQSNVDEPDGMSIRMIMMCQYRSICRGEHSIYGRVKAKGINPDDYITFYSLRNWGRLGGEYVTEQVYIHAKTMVVDDRIVIIGSANINERSQRGNRDSEIAAYVRDSNMVESRLGGKPYQVGHFAHTLRLRLMQEHLGVDVDAIEVDQIQNGDIDYVQFGSDDEDDEDDDEEYQDGQRDEAVKNEARMDKTLHDTGETQGNSSGDAFDHEMRGANEGTGEDWPKVPREGDWDEGEAQASNEKTAEKQDTMDDKFPSGAGKRVGPAHDTEKQDSAQDSQAGPSDGKSTMSSPNEHRSEAVRVVPPTDPSFSEQPTEAAASAPSQTQPGNNQPPPSEQEQAGSSQSLTPVTSNASTAAGLVSHINVDQGNISTPDNNSTSSQKQQQQEAKAASDHEKEQKFWQSVQMDDPSTEPLPSLDMDLLMDPLDDNFFIRLWQRTANHNTDCYRRVFLAVPDDNVTTWARYKEFKEMTEKGLMGHHDISDLHGETHEADVEEGGDTKDGEVDPRGKVLLETAGKSDEEVKQQVHRIEDILAEIRGNLVIFPTKFMEAEDDRNDFLFNKDKLAPIDIFD</sequence>
<feature type="compositionally biased region" description="Polar residues" evidence="8">
    <location>
        <begin position="1359"/>
        <end position="1371"/>
    </location>
</feature>
<feature type="domain" description="PLD phosphodiesterase" evidence="9">
    <location>
        <begin position="759"/>
        <end position="786"/>
    </location>
</feature>
<accession>A0A8H7PGR4</accession>
<evidence type="ECO:0000256" key="1">
    <source>
        <dbReference type="ARBA" id="ARBA00000798"/>
    </source>
</evidence>
<dbReference type="InterPro" id="IPR016555">
    <property type="entry name" value="PLipase_D_euk"/>
</dbReference>
<feature type="region of interest" description="Disordered" evidence="8">
    <location>
        <begin position="387"/>
        <end position="413"/>
    </location>
</feature>
<feature type="compositionally biased region" description="Polar residues" evidence="8">
    <location>
        <begin position="1268"/>
        <end position="1285"/>
    </location>
</feature>
<feature type="compositionally biased region" description="Basic and acidic residues" evidence="8">
    <location>
        <begin position="1169"/>
        <end position="1190"/>
    </location>
</feature>
<evidence type="ECO:0000256" key="6">
    <source>
        <dbReference type="ARBA" id="ARBA00023098"/>
    </source>
</evidence>
<feature type="compositionally biased region" description="Basic and acidic residues" evidence="8">
    <location>
        <begin position="84"/>
        <end position="99"/>
    </location>
</feature>
<feature type="compositionally biased region" description="Basic and acidic residues" evidence="8">
    <location>
        <begin position="1258"/>
        <end position="1267"/>
    </location>
</feature>
<comment type="catalytic activity">
    <reaction evidence="1 7">
        <text>a 1,2-diacyl-sn-glycero-3-phosphocholine + H2O = a 1,2-diacyl-sn-glycero-3-phosphate + choline + H(+)</text>
        <dbReference type="Rhea" id="RHEA:14445"/>
        <dbReference type="ChEBI" id="CHEBI:15354"/>
        <dbReference type="ChEBI" id="CHEBI:15377"/>
        <dbReference type="ChEBI" id="CHEBI:15378"/>
        <dbReference type="ChEBI" id="CHEBI:57643"/>
        <dbReference type="ChEBI" id="CHEBI:58608"/>
        <dbReference type="EC" id="3.1.4.4"/>
    </reaction>
</comment>
<dbReference type="SUPFAM" id="SSF64268">
    <property type="entry name" value="PX domain"/>
    <property type="match status" value="1"/>
</dbReference>
<dbReference type="PROSITE" id="PS50195">
    <property type="entry name" value="PX"/>
    <property type="match status" value="1"/>
</dbReference>
<dbReference type="OrthoDB" id="14911at2759"/>
<dbReference type="InterPro" id="IPR025202">
    <property type="entry name" value="PLD-like_dom"/>
</dbReference>
<keyword evidence="6" id="KW-0443">Lipid metabolism</keyword>
<dbReference type="CDD" id="cd09138">
    <property type="entry name" value="PLDc_vPLD1_2_yPLD_like_1"/>
    <property type="match status" value="1"/>
</dbReference>
<dbReference type="Pfam" id="PF13091">
    <property type="entry name" value="PLDc_2"/>
    <property type="match status" value="1"/>
</dbReference>
<dbReference type="EC" id="3.1.4.4" evidence="7"/>
<name>A0A8H7PGR4_9FUNG</name>
<evidence type="ECO:0000256" key="5">
    <source>
        <dbReference type="ARBA" id="ARBA00022963"/>
    </source>
</evidence>
<protein>
    <recommendedName>
        <fullName evidence="7">Phospholipase</fullName>
        <ecNumber evidence="7">3.1.4.4</ecNumber>
    </recommendedName>
</protein>
<feature type="domain" description="PLD phosphodiesterase" evidence="9">
    <location>
        <begin position="1058"/>
        <end position="1085"/>
    </location>
</feature>
<dbReference type="SMART" id="SM00155">
    <property type="entry name" value="PLDc"/>
    <property type="match status" value="2"/>
</dbReference>
<dbReference type="InterPro" id="IPR036871">
    <property type="entry name" value="PX_dom_sf"/>
</dbReference>
<dbReference type="InterPro" id="IPR015679">
    <property type="entry name" value="PLipase_D_fam"/>
</dbReference>
<comment type="similarity">
    <text evidence="2 7">Belongs to the phospholipase D family.</text>
</comment>
<feature type="compositionally biased region" description="Acidic residues" evidence="8">
    <location>
        <begin position="1155"/>
        <end position="1168"/>
    </location>
</feature>